<evidence type="ECO:0000256" key="2">
    <source>
        <dbReference type="ARBA" id="ARBA00022692"/>
    </source>
</evidence>
<evidence type="ECO:0000256" key="4">
    <source>
        <dbReference type="ARBA" id="ARBA00023136"/>
    </source>
</evidence>
<feature type="transmembrane region" description="Helical" evidence="5">
    <location>
        <begin position="134"/>
        <end position="155"/>
    </location>
</feature>
<proteinExistence type="predicted"/>
<keyword evidence="2 5" id="KW-0812">Transmembrane</keyword>
<dbReference type="PANTHER" id="PTHR35529:SF2">
    <property type="entry name" value="SPORULATION PROTEIN YTAF-RELATED"/>
    <property type="match status" value="1"/>
</dbReference>
<keyword evidence="7" id="KW-1185">Reference proteome</keyword>
<dbReference type="AlphaFoldDB" id="I8AI65"/>
<evidence type="ECO:0000313" key="6">
    <source>
        <dbReference type="EMBL" id="EIT85427.1"/>
    </source>
</evidence>
<dbReference type="EMBL" id="AKKV01000025">
    <property type="protein sequence ID" value="EIT85427.1"/>
    <property type="molecule type" value="Genomic_DNA"/>
</dbReference>
<dbReference type="InterPro" id="IPR014205">
    <property type="entry name" value="Spore_YtaF"/>
</dbReference>
<dbReference type="eggNOG" id="COG1971">
    <property type="taxonomic scope" value="Bacteria"/>
</dbReference>
<evidence type="ECO:0000313" key="7">
    <source>
        <dbReference type="Proteomes" id="UP000004080"/>
    </source>
</evidence>
<keyword evidence="4 5" id="KW-0472">Membrane</keyword>
<dbReference type="PANTHER" id="PTHR35529">
    <property type="entry name" value="MANGANESE EFFLUX PUMP MNTP-RELATED"/>
    <property type="match status" value="1"/>
</dbReference>
<keyword evidence="3 5" id="KW-1133">Transmembrane helix</keyword>
<protein>
    <submittedName>
        <fullName evidence="6">Sporulation protein YtaF</fullName>
    </submittedName>
</protein>
<evidence type="ECO:0000256" key="1">
    <source>
        <dbReference type="ARBA" id="ARBA00022475"/>
    </source>
</evidence>
<reference evidence="6 7" key="1">
    <citation type="journal article" date="2012" name="J. Bacteriol.">
        <title>Genome of Bacillus macauensis ZFHKF-1, a Long-Chain-Forming Bacterium.</title>
        <authorList>
            <person name="Cai L."/>
            <person name="Zhang T."/>
        </authorList>
    </citation>
    <scope>NUCLEOTIDE SEQUENCE [LARGE SCALE GENOMIC DNA]</scope>
    <source>
        <strain evidence="6 7">ZFHKF-1</strain>
    </source>
</reference>
<feature type="transmembrane region" description="Helical" evidence="5">
    <location>
        <begin position="68"/>
        <end position="86"/>
    </location>
</feature>
<organism evidence="6 7">
    <name type="scientific">Fictibacillus macauensis ZFHKF-1</name>
    <dbReference type="NCBI Taxonomy" id="1196324"/>
    <lineage>
        <taxon>Bacteria</taxon>
        <taxon>Bacillati</taxon>
        <taxon>Bacillota</taxon>
        <taxon>Bacilli</taxon>
        <taxon>Bacillales</taxon>
        <taxon>Fictibacillaceae</taxon>
        <taxon>Fictibacillus</taxon>
    </lineage>
</organism>
<evidence type="ECO:0000256" key="3">
    <source>
        <dbReference type="ARBA" id="ARBA00022989"/>
    </source>
</evidence>
<dbReference type="PATRIC" id="fig|1196324.3.peg.1904"/>
<comment type="caution">
    <text evidence="6">The sequence shown here is derived from an EMBL/GenBank/DDBJ whole genome shotgun (WGS) entry which is preliminary data.</text>
</comment>
<dbReference type="Proteomes" id="UP000004080">
    <property type="component" value="Unassembled WGS sequence"/>
</dbReference>
<name>I8AI65_9BACL</name>
<dbReference type="RefSeq" id="WP_007201952.1">
    <property type="nucleotide sequence ID" value="NZ_AKKV01000025.1"/>
</dbReference>
<dbReference type="NCBIfam" id="TIGR02840">
    <property type="entry name" value="spore_YtaF"/>
    <property type="match status" value="1"/>
</dbReference>
<keyword evidence="1" id="KW-1003">Cell membrane</keyword>
<feature type="transmembrane region" description="Helical" evidence="5">
    <location>
        <begin position="29"/>
        <end position="48"/>
    </location>
</feature>
<gene>
    <name evidence="6" type="ORF">A374_09328</name>
</gene>
<sequence length="210" mass="22089">MMSISILILAFAVSLDSFGTGLTYGMKQITIPLSSILIISLCSAIVFYTSMGFGTVLQHVLSPHAGKIVGGCLLIGLGGYFLYQAFQSKAPETVRKEKTIVKLEIKSLGIMIQILKKPAMADVDRSGSINSVEAILLGVALSLDAFGAGIGAALLHLPPLATALAVAMMSSLFVVIGMKVGYAAAKLAWMKNVSYLPGIVLILMGLLKLQ</sequence>
<accession>I8AI65</accession>
<dbReference type="STRING" id="1196324.A374_09328"/>
<dbReference type="InterPro" id="IPR003810">
    <property type="entry name" value="Mntp/YtaF"/>
</dbReference>
<evidence type="ECO:0000256" key="5">
    <source>
        <dbReference type="SAM" id="Phobius"/>
    </source>
</evidence>
<dbReference type="Pfam" id="PF02659">
    <property type="entry name" value="Mntp"/>
    <property type="match status" value="2"/>
</dbReference>
<feature type="transmembrane region" description="Helical" evidence="5">
    <location>
        <begin position="162"/>
        <end position="182"/>
    </location>
</feature>
<dbReference type="OrthoDB" id="1679205at2"/>